<evidence type="ECO:0000256" key="1">
    <source>
        <dbReference type="ARBA" id="ARBA00038494"/>
    </source>
</evidence>
<organism evidence="3 4">
    <name type="scientific">Cochleicola gelatinilyticus</name>
    <dbReference type="NCBI Taxonomy" id="1763537"/>
    <lineage>
        <taxon>Bacteria</taxon>
        <taxon>Pseudomonadati</taxon>
        <taxon>Bacteroidota</taxon>
        <taxon>Flavobacteriia</taxon>
        <taxon>Flavobacteriales</taxon>
        <taxon>Flavobacteriaceae</taxon>
        <taxon>Cochleicola</taxon>
    </lineage>
</organism>
<gene>
    <name evidence="3" type="ORF">ULVI_07810</name>
</gene>
<dbReference type="GO" id="GO:0016740">
    <property type="term" value="F:transferase activity"/>
    <property type="evidence" value="ECO:0007669"/>
    <property type="project" value="UniProtKB-KW"/>
</dbReference>
<dbReference type="AlphaFoldDB" id="A0A167HCY9"/>
<dbReference type="SUPFAM" id="SSF53448">
    <property type="entry name" value="Nucleotide-diphospho-sugar transferases"/>
    <property type="match status" value="1"/>
</dbReference>
<name>A0A167HCY9_9FLAO</name>
<dbReference type="CDD" id="cd02511">
    <property type="entry name" value="Beta4Glucosyltransferase"/>
    <property type="match status" value="1"/>
</dbReference>
<comment type="similarity">
    <text evidence="1">Belongs to the glycosyltransferase 2 family. WaaE/KdtX subfamily.</text>
</comment>
<dbReference type="InterPro" id="IPR001173">
    <property type="entry name" value="Glyco_trans_2-like"/>
</dbReference>
<accession>A0A167HCY9</accession>
<dbReference type="Gene3D" id="3.90.550.10">
    <property type="entry name" value="Spore Coat Polysaccharide Biosynthesis Protein SpsA, Chain A"/>
    <property type="match status" value="1"/>
</dbReference>
<sequence length="254" mass="29683">MKTIPKITALAITLNEAASIESYIDSVSFADEIVIVDSYSSDKTVELAAAYKNVTVFQRTFDNFSAQKNFALSKASHDWIIFFDLDEIVTPALSEEIQTTIAANPKEVAFFVDRDFYFMNKRIKYSGMQNDSVIRVFQKKHGRYNDQLVHETLEVDGATATLRESLPHYTYKSFDAYTVKIHRYSELQGNMLYEKKKKPTYYHFIVRPWWRFVHQYFIKLGILDGKEGFILAYVSAFGVFKRYVNLWLLYRKLN</sequence>
<dbReference type="Pfam" id="PF00535">
    <property type="entry name" value="Glycos_transf_2"/>
    <property type="match status" value="1"/>
</dbReference>
<dbReference type="EMBL" id="LRXL01000037">
    <property type="protein sequence ID" value="OAB78490.1"/>
    <property type="molecule type" value="Genomic_DNA"/>
</dbReference>
<evidence type="ECO:0000313" key="3">
    <source>
        <dbReference type="EMBL" id="OAB78490.1"/>
    </source>
</evidence>
<evidence type="ECO:0000259" key="2">
    <source>
        <dbReference type="Pfam" id="PF00535"/>
    </source>
</evidence>
<evidence type="ECO:0000313" key="4">
    <source>
        <dbReference type="Proteomes" id="UP000077013"/>
    </source>
</evidence>
<dbReference type="InterPro" id="IPR029044">
    <property type="entry name" value="Nucleotide-diphossugar_trans"/>
</dbReference>
<feature type="domain" description="Glycosyltransferase 2-like" evidence="2">
    <location>
        <begin position="12"/>
        <end position="143"/>
    </location>
</feature>
<dbReference type="PANTHER" id="PTHR43630">
    <property type="entry name" value="POLY-BETA-1,6-N-ACETYL-D-GLUCOSAMINE SYNTHASE"/>
    <property type="match status" value="1"/>
</dbReference>
<keyword evidence="3" id="KW-0808">Transferase</keyword>
<dbReference type="OrthoDB" id="9815923at2"/>
<comment type="caution">
    <text evidence="3">The sequence shown here is derived from an EMBL/GenBank/DDBJ whole genome shotgun (WGS) entry which is preliminary data.</text>
</comment>
<dbReference type="Proteomes" id="UP000077013">
    <property type="component" value="Unassembled WGS sequence"/>
</dbReference>
<keyword evidence="4" id="KW-1185">Reference proteome</keyword>
<dbReference type="PANTHER" id="PTHR43630:SF2">
    <property type="entry name" value="GLYCOSYLTRANSFERASE"/>
    <property type="match status" value="1"/>
</dbReference>
<protein>
    <submittedName>
        <fullName evidence="3">Glycosyl transferase family 2</fullName>
    </submittedName>
</protein>
<reference evidence="3 4" key="1">
    <citation type="submission" date="2016-02" db="EMBL/GenBank/DDBJ databases">
        <title>Ulvibacter sp. LPB0005, isolated from Thais luteostoma.</title>
        <authorList>
            <person name="Shin S.-K."/>
            <person name="Yi H."/>
        </authorList>
    </citation>
    <scope>NUCLEOTIDE SEQUENCE [LARGE SCALE GENOMIC DNA]</scope>
    <source>
        <strain evidence="3 4">LPB0005</strain>
    </source>
</reference>
<proteinExistence type="inferred from homology"/>
<dbReference type="STRING" id="1763537.ULVI_07810"/>
<dbReference type="RefSeq" id="WP_068591528.1">
    <property type="nucleotide sequence ID" value="NZ_LRXL01000037.1"/>
</dbReference>